<evidence type="ECO:0000256" key="1">
    <source>
        <dbReference type="ARBA" id="ARBA00001933"/>
    </source>
</evidence>
<dbReference type="InterPro" id="IPR010969">
    <property type="entry name" value="Cys_dSase-rel_unknwn_funct"/>
</dbReference>
<name>A0A845QFQ3_9FIRM</name>
<accession>A0A845QFQ3</accession>
<dbReference type="InterPro" id="IPR015422">
    <property type="entry name" value="PyrdxlP-dep_Trfase_small"/>
</dbReference>
<evidence type="ECO:0000313" key="8">
    <source>
        <dbReference type="EMBL" id="NBH60680.1"/>
    </source>
</evidence>
<dbReference type="Gene3D" id="3.90.1150.10">
    <property type="entry name" value="Aspartate Aminotransferase, domain 1"/>
    <property type="match status" value="1"/>
</dbReference>
<protein>
    <recommendedName>
        <fullName evidence="3">cysteine desulfurase</fullName>
        <ecNumber evidence="3">2.8.1.7</ecNumber>
    </recommendedName>
</protein>
<dbReference type="Pfam" id="PF00266">
    <property type="entry name" value="Aminotran_5"/>
    <property type="match status" value="1"/>
</dbReference>
<keyword evidence="5" id="KW-0663">Pyridoxal phosphate</keyword>
<dbReference type="InterPro" id="IPR010970">
    <property type="entry name" value="Cys_dSase_SufS"/>
</dbReference>
<dbReference type="RefSeq" id="WP_160200978.1">
    <property type="nucleotide sequence ID" value="NZ_QXWK01000004.1"/>
</dbReference>
<dbReference type="EMBL" id="QXWK01000004">
    <property type="protein sequence ID" value="NBH60680.1"/>
    <property type="molecule type" value="Genomic_DNA"/>
</dbReference>
<reference evidence="8 9" key="1">
    <citation type="submission" date="2018-08" db="EMBL/GenBank/DDBJ databases">
        <title>Murine metabolic-syndrome-specific gut microbial biobank.</title>
        <authorList>
            <person name="Liu C."/>
        </authorList>
    </citation>
    <scope>NUCLEOTIDE SEQUENCE [LARGE SCALE GENOMIC DNA]</scope>
    <source>
        <strain evidence="8 9">28</strain>
    </source>
</reference>
<keyword evidence="9" id="KW-1185">Reference proteome</keyword>
<organism evidence="8 9">
    <name type="scientific">Anaerotruncus colihominis</name>
    <dbReference type="NCBI Taxonomy" id="169435"/>
    <lineage>
        <taxon>Bacteria</taxon>
        <taxon>Bacillati</taxon>
        <taxon>Bacillota</taxon>
        <taxon>Clostridia</taxon>
        <taxon>Eubacteriales</taxon>
        <taxon>Oscillospiraceae</taxon>
        <taxon>Anaerotruncus</taxon>
    </lineage>
</organism>
<feature type="domain" description="Aminotransferase class V" evidence="7">
    <location>
        <begin position="2"/>
        <end position="367"/>
    </location>
</feature>
<dbReference type="PIRSF" id="PIRSF005572">
    <property type="entry name" value="NifS"/>
    <property type="match status" value="1"/>
</dbReference>
<evidence type="ECO:0000256" key="2">
    <source>
        <dbReference type="ARBA" id="ARBA00010447"/>
    </source>
</evidence>
<dbReference type="EC" id="2.8.1.7" evidence="3"/>
<dbReference type="InterPro" id="IPR016454">
    <property type="entry name" value="Cysteine_dSase"/>
</dbReference>
<dbReference type="InterPro" id="IPR000192">
    <property type="entry name" value="Aminotrans_V_dom"/>
</dbReference>
<evidence type="ECO:0000256" key="6">
    <source>
        <dbReference type="ARBA" id="ARBA00050776"/>
    </source>
</evidence>
<dbReference type="PANTHER" id="PTHR43586:SF4">
    <property type="entry name" value="ISOPENICILLIN N EPIMERASE"/>
    <property type="match status" value="1"/>
</dbReference>
<dbReference type="InterPro" id="IPR015424">
    <property type="entry name" value="PyrdxlP-dep_Trfase"/>
</dbReference>
<keyword evidence="8" id="KW-0032">Aminotransferase</keyword>
<comment type="similarity">
    <text evidence="2">Belongs to the class-V pyridoxal-phosphate-dependent aminotransferase family. Csd subfamily.</text>
</comment>
<gene>
    <name evidence="8" type="ORF">D0435_03200</name>
</gene>
<dbReference type="SUPFAM" id="SSF53383">
    <property type="entry name" value="PLP-dependent transferases"/>
    <property type="match status" value="1"/>
</dbReference>
<dbReference type="GO" id="GO:0006534">
    <property type="term" value="P:cysteine metabolic process"/>
    <property type="evidence" value="ECO:0007669"/>
    <property type="project" value="InterPro"/>
</dbReference>
<evidence type="ECO:0000313" key="9">
    <source>
        <dbReference type="Proteomes" id="UP000446866"/>
    </source>
</evidence>
<comment type="caution">
    <text evidence="8">The sequence shown here is derived from an EMBL/GenBank/DDBJ whole genome shotgun (WGS) entry which is preliminary data.</text>
</comment>
<evidence type="ECO:0000256" key="4">
    <source>
        <dbReference type="ARBA" id="ARBA00022679"/>
    </source>
</evidence>
<dbReference type="GO" id="GO:0008483">
    <property type="term" value="F:transaminase activity"/>
    <property type="evidence" value="ECO:0007669"/>
    <property type="project" value="UniProtKB-KW"/>
</dbReference>
<dbReference type="Proteomes" id="UP000446866">
    <property type="component" value="Unassembled WGS sequence"/>
</dbReference>
<dbReference type="GO" id="GO:0031071">
    <property type="term" value="F:cysteine desulfurase activity"/>
    <property type="evidence" value="ECO:0007669"/>
    <property type="project" value="UniProtKB-EC"/>
</dbReference>
<evidence type="ECO:0000259" key="7">
    <source>
        <dbReference type="Pfam" id="PF00266"/>
    </source>
</evidence>
<dbReference type="InterPro" id="IPR015421">
    <property type="entry name" value="PyrdxlP-dep_Trfase_major"/>
</dbReference>
<dbReference type="PANTHER" id="PTHR43586">
    <property type="entry name" value="CYSTEINE DESULFURASE"/>
    <property type="match status" value="1"/>
</dbReference>
<dbReference type="NCBIfam" id="TIGR01977">
    <property type="entry name" value="am_tr_V_EF2568"/>
    <property type="match status" value="1"/>
</dbReference>
<evidence type="ECO:0000256" key="5">
    <source>
        <dbReference type="ARBA" id="ARBA00022898"/>
    </source>
</evidence>
<dbReference type="GO" id="GO:0030170">
    <property type="term" value="F:pyridoxal phosphate binding"/>
    <property type="evidence" value="ECO:0007669"/>
    <property type="project" value="InterPro"/>
</dbReference>
<dbReference type="CDD" id="cd06453">
    <property type="entry name" value="SufS_like"/>
    <property type="match status" value="1"/>
</dbReference>
<evidence type="ECO:0000256" key="3">
    <source>
        <dbReference type="ARBA" id="ARBA00012239"/>
    </source>
</evidence>
<proteinExistence type="inferred from homology"/>
<keyword evidence="4 8" id="KW-0808">Transferase</keyword>
<dbReference type="Gene3D" id="3.40.640.10">
    <property type="entry name" value="Type I PLP-dependent aspartate aminotransferase-like (Major domain)"/>
    <property type="match status" value="1"/>
</dbReference>
<comment type="catalytic activity">
    <reaction evidence="6">
        <text>(sulfur carrier)-H + L-cysteine = (sulfur carrier)-SH + L-alanine</text>
        <dbReference type="Rhea" id="RHEA:43892"/>
        <dbReference type="Rhea" id="RHEA-COMP:14737"/>
        <dbReference type="Rhea" id="RHEA-COMP:14739"/>
        <dbReference type="ChEBI" id="CHEBI:29917"/>
        <dbReference type="ChEBI" id="CHEBI:35235"/>
        <dbReference type="ChEBI" id="CHEBI:57972"/>
        <dbReference type="ChEBI" id="CHEBI:64428"/>
        <dbReference type="EC" id="2.8.1.7"/>
    </reaction>
</comment>
<comment type="cofactor">
    <cofactor evidence="1">
        <name>pyridoxal 5'-phosphate</name>
        <dbReference type="ChEBI" id="CHEBI:597326"/>
    </cofactor>
</comment>
<sequence length="379" mass="40893">MIYLDNGATSFPKPKGMTYIMEDCMLHYCGNPGRSGHAMSMKTGEKIYEARKQVAKLFSIKNPGRLLFTKNTTESLNLAMYGFLRNGDHVVTTSMEHNSVLRPLKALEDRGVQHSIVCGNIEGCVSGQAIGNAITEKTRLIVMTAASNVTGSIMPIKEVAGIAKEKGIPLLLDAAQAAGCMPLNVEELGISMMAFPGHKGLLGPLGTGCLYVSEEIELQPLLYGGTGTESRSRLQPADFPEGFEAGTVNAPGIIGLGYAASVVEKVGIHAIAYHERQLICQFDNAIRNMNCVDLYGPVSEQKTGISLFNIRGIECEEVADRLNREFGIAVRSGYHCAGLAHRTIGTWDTGAVRLSVGPFNTGKDIKRAVDAVWKISQKK</sequence>
<dbReference type="AlphaFoldDB" id="A0A845QFQ3"/>